<dbReference type="AlphaFoldDB" id="A0A1P8K7M9"/>
<dbReference type="STRING" id="1484693.RS694_05340"/>
<protein>
    <recommendedName>
        <fullName evidence="3">Hydrolase</fullName>
    </recommendedName>
</protein>
<dbReference type="EMBL" id="CP019239">
    <property type="protein sequence ID" value="APW42017.1"/>
    <property type="molecule type" value="Genomic_DNA"/>
</dbReference>
<dbReference type="Pfam" id="PF18143">
    <property type="entry name" value="HAD_SAK_2"/>
    <property type="match status" value="1"/>
</dbReference>
<dbReference type="KEGG" id="rsb:RS694_05340"/>
<gene>
    <name evidence="1" type="ORF">RS694_05340</name>
</gene>
<evidence type="ECO:0000313" key="1">
    <source>
        <dbReference type="EMBL" id="APW42017.1"/>
    </source>
</evidence>
<proteinExistence type="predicted"/>
<reference evidence="1 2" key="1">
    <citation type="submission" date="2017-01" db="EMBL/GenBank/DDBJ databases">
        <authorList>
            <person name="Mah S.A."/>
            <person name="Swanson W.J."/>
            <person name="Moy G.W."/>
            <person name="Vacquier V.D."/>
        </authorList>
    </citation>
    <scope>NUCLEOTIDE SEQUENCE [LARGE SCALE GENOMIC DNA]</scope>
    <source>
        <strain evidence="1 2">DSM 22694</strain>
    </source>
</reference>
<dbReference type="RefSeq" id="WP_051391687.1">
    <property type="nucleotide sequence ID" value="NZ_CP019239.1"/>
</dbReference>
<dbReference type="Proteomes" id="UP000186110">
    <property type="component" value="Chromosome"/>
</dbReference>
<evidence type="ECO:0008006" key="3">
    <source>
        <dbReference type="Google" id="ProtNLM"/>
    </source>
</evidence>
<organism evidence="1 2">
    <name type="scientific">Rhodoferax saidenbachensis</name>
    <dbReference type="NCBI Taxonomy" id="1484693"/>
    <lineage>
        <taxon>Bacteria</taxon>
        <taxon>Pseudomonadati</taxon>
        <taxon>Pseudomonadota</taxon>
        <taxon>Betaproteobacteria</taxon>
        <taxon>Burkholderiales</taxon>
        <taxon>Comamonadaceae</taxon>
        <taxon>Rhodoferax</taxon>
    </lineage>
</organism>
<name>A0A1P8K7M9_9BURK</name>
<sequence>MTHTNLPNPAGSLRKILFLDFDGVLHPAWGNSLPEFVHAHALAQAIAGRPCEIVISSTWREHYPLAQLKQFLVPELAGRVIGVTGQDPPGRYPRHKAILQYLATVGEEVDWRALDDSGAEFHECPNLILCDGAVGLQRAQVEQVSEWLDDGSFTCGSA</sequence>
<evidence type="ECO:0000313" key="2">
    <source>
        <dbReference type="Proteomes" id="UP000186110"/>
    </source>
</evidence>
<accession>A0A1P8K7M9</accession>
<keyword evidence="2" id="KW-1185">Reference proteome</keyword>